<organism evidence="1 2">
    <name type="scientific">Flavihumibacter stibioxidans</name>
    <dbReference type="NCBI Taxonomy" id="1834163"/>
    <lineage>
        <taxon>Bacteria</taxon>
        <taxon>Pseudomonadati</taxon>
        <taxon>Bacteroidota</taxon>
        <taxon>Chitinophagia</taxon>
        <taxon>Chitinophagales</taxon>
        <taxon>Chitinophagaceae</taxon>
        <taxon>Flavihumibacter</taxon>
    </lineage>
</organism>
<comment type="caution">
    <text evidence="1">The sequence shown here is derived from an EMBL/GenBank/DDBJ whole genome shotgun (WGS) entry which is preliminary data.</text>
</comment>
<keyword evidence="2" id="KW-1185">Reference proteome</keyword>
<proteinExistence type="predicted"/>
<gene>
    <name evidence="1" type="ORF">BC349_12710</name>
</gene>
<evidence type="ECO:0000313" key="2">
    <source>
        <dbReference type="Proteomes" id="UP000765802"/>
    </source>
</evidence>
<name>A0ABR7MBB2_9BACT</name>
<evidence type="ECO:0008006" key="3">
    <source>
        <dbReference type="Google" id="ProtNLM"/>
    </source>
</evidence>
<sequence>MELENGSIAISGSPEHVDVKISQSVPNMRNETKTVTTSTLNVGPVLLFFPDMNNKTFEHVAIPRKMVLSSSAGSGSGTIKLVQSPSVSVSSSGVISSVIGNEIVIVYNDNETNVDRSEGEKTVATKSAGDLALVEALVDKDRKLSYRKVVSESRDKRAAYYLGNSIPNSASSIIFPIGKQGLGFNAWKTFYTNWCFLQIK</sequence>
<dbReference type="Proteomes" id="UP000765802">
    <property type="component" value="Unassembled WGS sequence"/>
</dbReference>
<protein>
    <recommendedName>
        <fullName evidence="3">FecR protein domain-containing protein</fullName>
    </recommendedName>
</protein>
<evidence type="ECO:0000313" key="1">
    <source>
        <dbReference type="EMBL" id="MBC6491916.1"/>
    </source>
</evidence>
<accession>A0ABR7MBB2</accession>
<dbReference type="EMBL" id="MBUA01000023">
    <property type="protein sequence ID" value="MBC6491916.1"/>
    <property type="molecule type" value="Genomic_DNA"/>
</dbReference>
<dbReference type="RefSeq" id="WP_187257233.1">
    <property type="nucleotide sequence ID" value="NZ_JBHULF010000007.1"/>
</dbReference>
<reference evidence="1 2" key="1">
    <citation type="submission" date="2016-07" db="EMBL/GenBank/DDBJ databases">
        <title>Genome analysis of Flavihumibacter stibioxidans YS-17.</title>
        <authorList>
            <person name="Shi K."/>
            <person name="Han Y."/>
            <person name="Wang G."/>
        </authorList>
    </citation>
    <scope>NUCLEOTIDE SEQUENCE [LARGE SCALE GENOMIC DNA]</scope>
    <source>
        <strain evidence="1 2">YS-17</strain>
    </source>
</reference>